<feature type="compositionally biased region" description="Low complexity" evidence="1">
    <location>
        <begin position="157"/>
        <end position="178"/>
    </location>
</feature>
<dbReference type="STRING" id="218851.A0A2G5CIG8"/>
<name>A0A2G5CIG8_AQUCA</name>
<feature type="compositionally biased region" description="Low complexity" evidence="1">
    <location>
        <begin position="328"/>
        <end position="364"/>
    </location>
</feature>
<reference evidence="2 3" key="1">
    <citation type="submission" date="2017-09" db="EMBL/GenBank/DDBJ databases">
        <title>WGS assembly of Aquilegia coerulea Goldsmith.</title>
        <authorList>
            <person name="Hodges S."/>
            <person name="Kramer E."/>
            <person name="Nordborg M."/>
            <person name="Tomkins J."/>
            <person name="Borevitz J."/>
            <person name="Derieg N."/>
            <person name="Yan J."/>
            <person name="Mihaltcheva S."/>
            <person name="Hayes R.D."/>
            <person name="Rokhsar D."/>
        </authorList>
    </citation>
    <scope>NUCLEOTIDE SEQUENCE [LARGE SCALE GENOMIC DNA]</scope>
    <source>
        <strain evidence="3">cv. Goldsmith</strain>
    </source>
</reference>
<keyword evidence="3" id="KW-1185">Reference proteome</keyword>
<dbReference type="FunCoup" id="A0A2G5CIG8">
    <property type="interactions" value="752"/>
</dbReference>
<feature type="region of interest" description="Disordered" evidence="1">
    <location>
        <begin position="157"/>
        <end position="446"/>
    </location>
</feature>
<evidence type="ECO:0000313" key="2">
    <source>
        <dbReference type="EMBL" id="PIA31074.1"/>
    </source>
</evidence>
<sequence>MEKKEIEEFIDVSCEDDCLISSSSPTSGFLGSQKDHEYFELSELEIAREPDGFIMETELEPMLCESSEPERTSKTGKCNLRKSLAWDSAFFTSAGVLEPEELSVINCGLNKVQLHPLPGIEEDVRGSAESISTLESDNLTLENLEVGLFEDIRASIQRSSKASSSTSSSCQTGSRESGIQSLQSSRKMEVSSRKMMKPIVASKRQTTTTQGLERTNKENEKTRKVAEKTKREALGTRKEAVGSGKETVVHPRTVQAAARNRELNSSSLRPPKIAGRVNPIPSSPTRRTTLGANRVKIDSNTVKAATGRRETLGGPKRSVLGDPCVTPRSTPSPKSSASSSASGSRMEAAASRSSHSRSGSTSSDSNEKSLPNSLKKKTNCRNVNVPSAATLKPPLRISSKNRTETGSPRLSAYLMSVSNRSSSTSPASSVDGWSSESSSSTSVNQHFNSSVNRLDIGSPCERSYFERGVSQTDLRKHQHDELGAERKLSSVPSPCSKKPVPGVVLLTRPEATSVSRSSKPSGLRMPSPKIGFFDAEKESTRCGSLQVHPGFRSITPKNGAGSGSVHEGTFKEKPGKLQPARNVAAKTSVKCDLDLAGVPQCGSTLRSICPAQPQEFSNSSLKVSVSKSPRVNCPAMTPKHQNDENTVKASDMTTEEMGEVNDSDRKSFHAFLKEGENGGQGAFVNDLDTISEQLSTTQITSETFPGASSELQNDISSIIGT</sequence>
<feature type="compositionally biased region" description="Low complexity" evidence="1">
    <location>
        <begin position="416"/>
        <end position="442"/>
    </location>
</feature>
<feature type="compositionally biased region" description="Polar residues" evidence="1">
    <location>
        <begin position="203"/>
        <end position="213"/>
    </location>
</feature>
<dbReference type="PANTHER" id="PTHR33737:SF2">
    <property type="entry name" value="OS12G0102700 PROTEIN"/>
    <property type="match status" value="1"/>
</dbReference>
<gene>
    <name evidence="2" type="ORF">AQUCO_05300120v1</name>
</gene>
<proteinExistence type="predicted"/>
<dbReference type="EMBL" id="KZ305070">
    <property type="protein sequence ID" value="PIA31074.1"/>
    <property type="molecule type" value="Genomic_DNA"/>
</dbReference>
<dbReference type="AlphaFoldDB" id="A0A2G5CIG8"/>
<evidence type="ECO:0000256" key="1">
    <source>
        <dbReference type="SAM" id="MobiDB-lite"/>
    </source>
</evidence>
<organism evidence="2 3">
    <name type="scientific">Aquilegia coerulea</name>
    <name type="common">Rocky mountain columbine</name>
    <dbReference type="NCBI Taxonomy" id="218851"/>
    <lineage>
        <taxon>Eukaryota</taxon>
        <taxon>Viridiplantae</taxon>
        <taxon>Streptophyta</taxon>
        <taxon>Embryophyta</taxon>
        <taxon>Tracheophyta</taxon>
        <taxon>Spermatophyta</taxon>
        <taxon>Magnoliopsida</taxon>
        <taxon>Ranunculales</taxon>
        <taxon>Ranunculaceae</taxon>
        <taxon>Thalictroideae</taxon>
        <taxon>Aquilegia</taxon>
    </lineage>
</organism>
<dbReference type="OrthoDB" id="1931260at2759"/>
<feature type="region of interest" description="Disordered" evidence="1">
    <location>
        <begin position="546"/>
        <end position="581"/>
    </location>
</feature>
<dbReference type="InterPro" id="IPR045882">
    <property type="entry name" value="GPT1/2"/>
</dbReference>
<feature type="compositionally biased region" description="Basic and acidic residues" evidence="1">
    <location>
        <begin position="214"/>
        <end position="240"/>
    </location>
</feature>
<accession>A0A2G5CIG8</accession>
<dbReference type="PANTHER" id="PTHR33737">
    <property type="entry name" value="OS05G0121800 PROTEIN"/>
    <property type="match status" value="1"/>
</dbReference>
<feature type="compositionally biased region" description="Polar residues" evidence="1">
    <location>
        <begin position="398"/>
        <end position="408"/>
    </location>
</feature>
<dbReference type="EMBL" id="KZ305070">
    <property type="protein sequence ID" value="PIA31075.1"/>
    <property type="molecule type" value="Genomic_DNA"/>
</dbReference>
<dbReference type="GO" id="GO:0008017">
    <property type="term" value="F:microtubule binding"/>
    <property type="evidence" value="ECO:0007669"/>
    <property type="project" value="InterPro"/>
</dbReference>
<dbReference type="Proteomes" id="UP000230069">
    <property type="component" value="Unassembled WGS sequence"/>
</dbReference>
<evidence type="ECO:0000313" key="3">
    <source>
        <dbReference type="Proteomes" id="UP000230069"/>
    </source>
</evidence>
<protein>
    <submittedName>
        <fullName evidence="2">Uncharacterized protein</fullName>
    </submittedName>
</protein>